<evidence type="ECO:0000256" key="11">
    <source>
        <dbReference type="ARBA" id="ARBA00023012"/>
    </source>
</evidence>
<comment type="caution">
    <text evidence="15">The sequence shown here is derived from an EMBL/GenBank/DDBJ whole genome shotgun (WGS) entry which is preliminary data.</text>
</comment>
<evidence type="ECO:0000256" key="13">
    <source>
        <dbReference type="SAM" id="Phobius"/>
    </source>
</evidence>
<dbReference type="SMART" id="SM00388">
    <property type="entry name" value="HisKA"/>
    <property type="match status" value="1"/>
</dbReference>
<name>A0ABW7G9F4_9BURK</name>
<dbReference type="CDD" id="cd00082">
    <property type="entry name" value="HisKA"/>
    <property type="match status" value="1"/>
</dbReference>
<evidence type="ECO:0000256" key="1">
    <source>
        <dbReference type="ARBA" id="ARBA00000085"/>
    </source>
</evidence>
<keyword evidence="11" id="KW-0902">Two-component regulatory system</keyword>
<evidence type="ECO:0000256" key="12">
    <source>
        <dbReference type="ARBA" id="ARBA00023136"/>
    </source>
</evidence>
<organism evidence="15 16">
    <name type="scientific">Pelomonas nitida</name>
    <dbReference type="NCBI Taxonomy" id="3299027"/>
    <lineage>
        <taxon>Bacteria</taxon>
        <taxon>Pseudomonadati</taxon>
        <taxon>Pseudomonadota</taxon>
        <taxon>Betaproteobacteria</taxon>
        <taxon>Burkholderiales</taxon>
        <taxon>Sphaerotilaceae</taxon>
        <taxon>Roseateles</taxon>
    </lineage>
</organism>
<dbReference type="InterPro" id="IPR005467">
    <property type="entry name" value="His_kinase_dom"/>
</dbReference>
<evidence type="ECO:0000313" key="16">
    <source>
        <dbReference type="Proteomes" id="UP001606305"/>
    </source>
</evidence>
<dbReference type="Gene3D" id="3.30.565.10">
    <property type="entry name" value="Histidine kinase-like ATPase, C-terminal domain"/>
    <property type="match status" value="1"/>
</dbReference>
<dbReference type="EC" id="2.7.13.3" evidence="3"/>
<evidence type="ECO:0000256" key="8">
    <source>
        <dbReference type="ARBA" id="ARBA00022692"/>
    </source>
</evidence>
<protein>
    <recommendedName>
        <fullName evidence="3">histidine kinase</fullName>
        <ecNumber evidence="3">2.7.13.3</ecNumber>
    </recommendedName>
</protein>
<dbReference type="InterPro" id="IPR050980">
    <property type="entry name" value="2C_sensor_his_kinase"/>
</dbReference>
<dbReference type="InterPro" id="IPR003594">
    <property type="entry name" value="HATPase_dom"/>
</dbReference>
<dbReference type="InterPro" id="IPR036890">
    <property type="entry name" value="HATPase_C_sf"/>
</dbReference>
<dbReference type="Pfam" id="PF00512">
    <property type="entry name" value="HisKA"/>
    <property type="match status" value="1"/>
</dbReference>
<keyword evidence="10 13" id="KW-1133">Transmembrane helix</keyword>
<keyword evidence="16" id="KW-1185">Reference proteome</keyword>
<evidence type="ECO:0000313" key="15">
    <source>
        <dbReference type="EMBL" id="MFG6458570.1"/>
    </source>
</evidence>
<dbReference type="SUPFAM" id="SSF55874">
    <property type="entry name" value="ATPase domain of HSP90 chaperone/DNA topoisomerase II/histidine kinase"/>
    <property type="match status" value="1"/>
</dbReference>
<evidence type="ECO:0000259" key="14">
    <source>
        <dbReference type="PROSITE" id="PS50109"/>
    </source>
</evidence>
<evidence type="ECO:0000256" key="4">
    <source>
        <dbReference type="ARBA" id="ARBA00022475"/>
    </source>
</evidence>
<dbReference type="InterPro" id="IPR004358">
    <property type="entry name" value="Sig_transdc_His_kin-like_C"/>
</dbReference>
<accession>A0ABW7G9F4</accession>
<keyword evidence="15" id="KW-0547">Nucleotide-binding</keyword>
<dbReference type="InterPro" id="IPR003661">
    <property type="entry name" value="HisK_dim/P_dom"/>
</dbReference>
<dbReference type="SMART" id="SM00387">
    <property type="entry name" value="HATPase_c"/>
    <property type="match status" value="1"/>
</dbReference>
<feature type="transmembrane region" description="Helical" evidence="13">
    <location>
        <begin position="20"/>
        <end position="40"/>
    </location>
</feature>
<evidence type="ECO:0000256" key="2">
    <source>
        <dbReference type="ARBA" id="ARBA00004429"/>
    </source>
</evidence>
<evidence type="ECO:0000256" key="10">
    <source>
        <dbReference type="ARBA" id="ARBA00022989"/>
    </source>
</evidence>
<dbReference type="GO" id="GO:0005524">
    <property type="term" value="F:ATP binding"/>
    <property type="evidence" value="ECO:0007669"/>
    <property type="project" value="UniProtKB-KW"/>
</dbReference>
<gene>
    <name evidence="15" type="ORF">ACG00X_17150</name>
</gene>
<keyword evidence="8 13" id="KW-0812">Transmembrane</keyword>
<dbReference type="Pfam" id="PF02518">
    <property type="entry name" value="HATPase_c"/>
    <property type="match status" value="1"/>
</dbReference>
<dbReference type="PANTHER" id="PTHR44936">
    <property type="entry name" value="SENSOR PROTEIN CREC"/>
    <property type="match status" value="1"/>
</dbReference>
<evidence type="ECO:0000256" key="6">
    <source>
        <dbReference type="ARBA" id="ARBA00022553"/>
    </source>
</evidence>
<feature type="domain" description="Histidine kinase" evidence="14">
    <location>
        <begin position="233"/>
        <end position="432"/>
    </location>
</feature>
<evidence type="ECO:0000256" key="3">
    <source>
        <dbReference type="ARBA" id="ARBA00012438"/>
    </source>
</evidence>
<keyword evidence="12 13" id="KW-0472">Membrane</keyword>
<keyword evidence="6" id="KW-0597">Phosphoprotein</keyword>
<keyword evidence="9" id="KW-0418">Kinase</keyword>
<sequence>MTAERPARRRGSASLFTRLLRAQLGLVIGLGLVIWVLFYVERNVTIARLYAEAWAPQLLAAAGLGPPPVSSVGTVEQRSAPPETARRTSPLAPRFVALQEALRANGVPVTELRIELARRQTRIWLAVQTADGRSLWLGVAGQAVAPEWSQRTLLALALVAALVVGLSWHTARRLARPLEGLRRRIEGQQPGAPYVAASVVDQPPEVAAIDAAYAELLARWQRHERERALLLAGVSHDLRSPLSRIRMAAELLPEAPTVAKRRDVITRNVDEADRLIESFLDFVRAGELPCDVTVDLAAAARAVVASFERPAAQLDVATPATLEIPRANLLLTERLIANLVDNALKHGRPPVRVTVTASPPSLTVEDAGDGLAPHQLEALQEAFRRGDSARTQAGSGLGLAIVRQVATRLGARLVFARDAQGQRISVVWPLSPASSPSA</sequence>
<dbReference type="PRINTS" id="PR00344">
    <property type="entry name" value="BCTRLSENSOR"/>
</dbReference>
<evidence type="ECO:0000256" key="5">
    <source>
        <dbReference type="ARBA" id="ARBA00022519"/>
    </source>
</evidence>
<keyword evidence="15" id="KW-0067">ATP-binding</keyword>
<dbReference type="RefSeq" id="WP_394489667.1">
    <property type="nucleotide sequence ID" value="NZ_JBIGIA010000013.1"/>
</dbReference>
<dbReference type="Gene3D" id="1.10.287.130">
    <property type="match status" value="1"/>
</dbReference>
<reference evidence="15 16" key="1">
    <citation type="submission" date="2024-09" db="EMBL/GenBank/DDBJ databases">
        <title>Novel species of the genus Pelomonas and Roseateles isolated from streams.</title>
        <authorList>
            <person name="Lu H."/>
        </authorList>
    </citation>
    <scope>NUCLEOTIDE SEQUENCE [LARGE SCALE GENOMIC DNA]</scope>
    <source>
        <strain evidence="15 16">BYS96W</strain>
    </source>
</reference>
<keyword evidence="5" id="KW-0997">Cell inner membrane</keyword>
<keyword evidence="7" id="KW-0808">Transferase</keyword>
<proteinExistence type="predicted"/>
<evidence type="ECO:0000256" key="9">
    <source>
        <dbReference type="ARBA" id="ARBA00022777"/>
    </source>
</evidence>
<dbReference type="PANTHER" id="PTHR44936:SF5">
    <property type="entry name" value="SENSOR HISTIDINE KINASE ENVZ"/>
    <property type="match status" value="1"/>
</dbReference>
<comment type="catalytic activity">
    <reaction evidence="1">
        <text>ATP + protein L-histidine = ADP + protein N-phospho-L-histidine.</text>
        <dbReference type="EC" id="2.7.13.3"/>
    </reaction>
</comment>
<keyword evidence="4" id="KW-1003">Cell membrane</keyword>
<dbReference type="SUPFAM" id="SSF47384">
    <property type="entry name" value="Homodimeric domain of signal transducing histidine kinase"/>
    <property type="match status" value="1"/>
</dbReference>
<comment type="subcellular location">
    <subcellularLocation>
        <location evidence="2">Cell inner membrane</location>
        <topology evidence="2">Multi-pass membrane protein</topology>
    </subcellularLocation>
</comment>
<dbReference type="InterPro" id="IPR036097">
    <property type="entry name" value="HisK_dim/P_sf"/>
</dbReference>
<dbReference type="Proteomes" id="UP001606305">
    <property type="component" value="Unassembled WGS sequence"/>
</dbReference>
<dbReference type="PROSITE" id="PS50109">
    <property type="entry name" value="HIS_KIN"/>
    <property type="match status" value="1"/>
</dbReference>
<dbReference type="EMBL" id="JBIGIA010000013">
    <property type="protein sequence ID" value="MFG6458570.1"/>
    <property type="molecule type" value="Genomic_DNA"/>
</dbReference>
<evidence type="ECO:0000256" key="7">
    <source>
        <dbReference type="ARBA" id="ARBA00022679"/>
    </source>
</evidence>